<feature type="domain" description="PIN" evidence="1">
    <location>
        <begin position="5"/>
        <end position="121"/>
    </location>
</feature>
<dbReference type="OrthoDB" id="3175275at2"/>
<protein>
    <submittedName>
        <fullName evidence="2">PIN domain-containing protein</fullName>
    </submittedName>
</protein>
<keyword evidence="3" id="KW-1185">Reference proteome</keyword>
<sequence>MRFGLDANVLLRALLNDHPRQSPTAHAFLASFDEERRGHVGIPAVLEIFWVLRSRYRVPHQALCEAMRDLLTIRYLEIENSGAVALALSMYQRRRSGFQDALLAALNAEAGCDFTYTFDCDAVKALPAMKLLEDAS</sequence>
<dbReference type="AlphaFoldDB" id="A0A3S0AA79"/>
<comment type="caution">
    <text evidence="2">The sequence shown here is derived from an EMBL/GenBank/DDBJ whole genome shotgun (WGS) entry which is preliminary data.</text>
</comment>
<dbReference type="Pfam" id="PF01850">
    <property type="entry name" value="PIN"/>
    <property type="match status" value="1"/>
</dbReference>
<gene>
    <name evidence="2" type="ORF">EJC49_00440</name>
</gene>
<evidence type="ECO:0000313" key="3">
    <source>
        <dbReference type="Proteomes" id="UP000278398"/>
    </source>
</evidence>
<evidence type="ECO:0000313" key="2">
    <source>
        <dbReference type="EMBL" id="RST88205.1"/>
    </source>
</evidence>
<dbReference type="Gene3D" id="3.40.50.1010">
    <property type="entry name" value="5'-nuclease"/>
    <property type="match status" value="1"/>
</dbReference>
<reference evidence="2 3" key="1">
    <citation type="submission" date="2018-12" db="EMBL/GenBank/DDBJ databases">
        <title>Mesorhizobium carbonis sp. nov., isolated from coal mine water.</title>
        <authorList>
            <person name="Xin W."/>
            <person name="Xu Z."/>
            <person name="Xiang F."/>
            <person name="Zhang J."/>
            <person name="Xi L."/>
            <person name="Liu J."/>
        </authorList>
    </citation>
    <scope>NUCLEOTIDE SEQUENCE [LARGE SCALE GENOMIC DNA]</scope>
    <source>
        <strain evidence="2 3">B2.3</strain>
    </source>
</reference>
<name>A0A3S0AA79_9HYPH</name>
<accession>A0A3S0AA79</accession>
<dbReference type="InterPro" id="IPR029060">
    <property type="entry name" value="PIN-like_dom_sf"/>
</dbReference>
<evidence type="ECO:0000259" key="1">
    <source>
        <dbReference type="Pfam" id="PF01850"/>
    </source>
</evidence>
<dbReference type="RefSeq" id="WP_126697480.1">
    <property type="nucleotide sequence ID" value="NZ_RWKW01000002.1"/>
</dbReference>
<organism evidence="2 3">
    <name type="scientific">Aquibium carbonis</name>
    <dbReference type="NCBI Taxonomy" id="2495581"/>
    <lineage>
        <taxon>Bacteria</taxon>
        <taxon>Pseudomonadati</taxon>
        <taxon>Pseudomonadota</taxon>
        <taxon>Alphaproteobacteria</taxon>
        <taxon>Hyphomicrobiales</taxon>
        <taxon>Phyllobacteriaceae</taxon>
        <taxon>Aquibium</taxon>
    </lineage>
</organism>
<dbReference type="Proteomes" id="UP000278398">
    <property type="component" value="Unassembled WGS sequence"/>
</dbReference>
<dbReference type="EMBL" id="RWKW01000002">
    <property type="protein sequence ID" value="RST88205.1"/>
    <property type="molecule type" value="Genomic_DNA"/>
</dbReference>
<dbReference type="SUPFAM" id="SSF88723">
    <property type="entry name" value="PIN domain-like"/>
    <property type="match status" value="1"/>
</dbReference>
<proteinExistence type="predicted"/>
<dbReference type="InterPro" id="IPR002716">
    <property type="entry name" value="PIN_dom"/>
</dbReference>